<gene>
    <name evidence="2" type="ORF">BG846_03080</name>
</gene>
<protein>
    <submittedName>
        <fullName evidence="2">Uncharacterized protein</fullName>
    </submittedName>
</protein>
<reference evidence="2 3" key="1">
    <citation type="submission" date="2016-09" db="EMBL/GenBank/DDBJ databases">
        <title>Streptomyces fradiae DSM40063, a candidate organism with high potential of specific P450 cytochromes.</title>
        <authorList>
            <person name="Grumaz C."/>
            <person name="Vainshtein Y."/>
            <person name="Kirstahler P."/>
            <person name="Sohn K."/>
        </authorList>
    </citation>
    <scope>NUCLEOTIDE SEQUENCE [LARGE SCALE GENOMIC DNA]</scope>
    <source>
        <strain evidence="2 3">DSM 40063</strain>
    </source>
</reference>
<dbReference type="EMBL" id="MIFZ01000241">
    <property type="protein sequence ID" value="OSY51274.1"/>
    <property type="molecule type" value="Genomic_DNA"/>
</dbReference>
<dbReference type="Proteomes" id="UP000194318">
    <property type="component" value="Unassembled WGS sequence"/>
</dbReference>
<evidence type="ECO:0000313" key="2">
    <source>
        <dbReference type="EMBL" id="OSY51274.1"/>
    </source>
</evidence>
<feature type="region of interest" description="Disordered" evidence="1">
    <location>
        <begin position="1"/>
        <end position="31"/>
    </location>
</feature>
<sequence length="119" mass="12607">MNVNALPAPAPRRTPGDRSRRRRLSAAAAGLEPDGVAADAVAVDDLARRAREPRSPTPVRSGGRIPAWGDPAGTVPEVRVPTLHEIRALDVGLARIAAERAAAWAREVAAERADAEEPR</sequence>
<accession>A0A1Y2NUT2</accession>
<dbReference type="AlphaFoldDB" id="A0A1Y2NUT2"/>
<proteinExistence type="predicted"/>
<feature type="region of interest" description="Disordered" evidence="1">
    <location>
        <begin position="47"/>
        <end position="73"/>
    </location>
</feature>
<comment type="caution">
    <text evidence="2">The sequence shown here is derived from an EMBL/GenBank/DDBJ whole genome shotgun (WGS) entry which is preliminary data.</text>
</comment>
<evidence type="ECO:0000313" key="3">
    <source>
        <dbReference type="Proteomes" id="UP000194318"/>
    </source>
</evidence>
<name>A0A1Y2NUT2_STRFR</name>
<evidence type="ECO:0000256" key="1">
    <source>
        <dbReference type="SAM" id="MobiDB-lite"/>
    </source>
</evidence>
<organism evidence="2 3">
    <name type="scientific">Streptomyces fradiae ATCC 10745 = DSM 40063</name>
    <dbReference type="NCBI Taxonomy" id="1319510"/>
    <lineage>
        <taxon>Bacteria</taxon>
        <taxon>Bacillati</taxon>
        <taxon>Actinomycetota</taxon>
        <taxon>Actinomycetes</taxon>
        <taxon>Kitasatosporales</taxon>
        <taxon>Streptomycetaceae</taxon>
        <taxon>Streptomyces</taxon>
    </lineage>
</organism>